<proteinExistence type="predicted"/>
<evidence type="ECO:0000313" key="2">
    <source>
        <dbReference type="Proteomes" id="UP000199150"/>
    </source>
</evidence>
<dbReference type="EMBL" id="FMTS01000001">
    <property type="protein sequence ID" value="SCW41115.1"/>
    <property type="molecule type" value="Genomic_DNA"/>
</dbReference>
<accession>A0A1G4Q9J4</accession>
<dbReference type="AlphaFoldDB" id="A0A1G4Q9J4"/>
<protein>
    <submittedName>
        <fullName evidence="1">Uncharacterized protein</fullName>
    </submittedName>
</protein>
<keyword evidence="2" id="KW-1185">Reference proteome</keyword>
<gene>
    <name evidence="1" type="ORF">SAMN02927928_1025</name>
</gene>
<dbReference type="Proteomes" id="UP000199150">
    <property type="component" value="Unassembled WGS sequence"/>
</dbReference>
<sequence>MVDCCWVELEGDLRPHLVIRKRLKPLIFAVGEWLYAECGSPLAHNPDAPRIVMILHPRSHGRRRA</sequence>
<organism evidence="1 2">
    <name type="scientific">Asticcacaulis taihuensis</name>
    <dbReference type="NCBI Taxonomy" id="260084"/>
    <lineage>
        <taxon>Bacteria</taxon>
        <taxon>Pseudomonadati</taxon>
        <taxon>Pseudomonadota</taxon>
        <taxon>Alphaproteobacteria</taxon>
        <taxon>Caulobacterales</taxon>
        <taxon>Caulobacteraceae</taxon>
        <taxon>Asticcacaulis</taxon>
    </lineage>
</organism>
<name>A0A1G4Q9J4_9CAUL</name>
<reference evidence="2" key="1">
    <citation type="submission" date="2016-10" db="EMBL/GenBank/DDBJ databases">
        <authorList>
            <person name="Varghese N."/>
            <person name="Submissions S."/>
        </authorList>
    </citation>
    <scope>NUCLEOTIDE SEQUENCE [LARGE SCALE GENOMIC DNA]</scope>
    <source>
        <strain evidence="2">CGMCC 1.3431</strain>
    </source>
</reference>
<evidence type="ECO:0000313" key="1">
    <source>
        <dbReference type="EMBL" id="SCW41115.1"/>
    </source>
</evidence>